<dbReference type="SUPFAM" id="SSF56645">
    <property type="entry name" value="Acyl-CoA dehydrogenase NM domain-like"/>
    <property type="match status" value="1"/>
</dbReference>
<organism evidence="4 5">
    <name type="scientific">Glutamicibacter creatinolyticus</name>
    <dbReference type="NCBI Taxonomy" id="162496"/>
    <lineage>
        <taxon>Bacteria</taxon>
        <taxon>Bacillati</taxon>
        <taxon>Actinomycetota</taxon>
        <taxon>Actinomycetes</taxon>
        <taxon>Micrococcales</taxon>
        <taxon>Micrococcaceae</taxon>
        <taxon>Glutamicibacter</taxon>
    </lineage>
</organism>
<evidence type="ECO:0000259" key="2">
    <source>
        <dbReference type="Pfam" id="PF02771"/>
    </source>
</evidence>
<feature type="domain" description="Acyl-CoA dehydrogenase/oxidase N-terminal" evidence="2">
    <location>
        <begin position="29"/>
        <end position="130"/>
    </location>
</feature>
<feature type="domain" description="Acyl-CoA dehydrogenase C-terminal" evidence="3">
    <location>
        <begin position="251"/>
        <end position="386"/>
    </location>
</feature>
<dbReference type="Proteomes" id="UP000307000">
    <property type="component" value="Chromosome"/>
</dbReference>
<evidence type="ECO:0000256" key="1">
    <source>
        <dbReference type="ARBA" id="ARBA00023002"/>
    </source>
</evidence>
<dbReference type="Pfam" id="PF02771">
    <property type="entry name" value="Acyl-CoA_dh_N"/>
    <property type="match status" value="1"/>
</dbReference>
<sequence length="411" mass="44878">MTTTATTSRLPRTPFAGQADTAELSHWSAVARQVADTLARDALARDRANQQPVQEVQLLRSAGLLNLLVPAQYGGSGAHFETAFAVVRILATADGSIAQLLAYHYFNQTGIAFYAPPEKQADWWRRTVEGGWLWGDSVNPVDPSLTLRADGQGGYLLNGTKRFSTGSGVGEVIIVNAVVEDGPLASKALAFVLETTRQGLELVDDWDHLGQRLSASNTVHYKNVRVTAQDILGEVTEEPVATLLIPGLQLAFAHFYVGIAQGALAQGRRILLERQNAWFLSGVQTYSRDVVFQRIIGELKARTAAAEALTEKLARRYDALIALAGEVSADERAELAVAIAEVKVVSTEVGLETAHRIYEVTGSSSTKKDVGLDLYWRNVRTHTLHDPVDYKKIEVGQYFLHGEPQPISLYT</sequence>
<dbReference type="PANTHER" id="PTHR43884">
    <property type="entry name" value="ACYL-COA DEHYDROGENASE"/>
    <property type="match status" value="1"/>
</dbReference>
<evidence type="ECO:0000259" key="3">
    <source>
        <dbReference type="Pfam" id="PF08028"/>
    </source>
</evidence>
<name>A0A5B7WZ30_9MICC</name>
<proteinExistence type="predicted"/>
<dbReference type="InterPro" id="IPR046373">
    <property type="entry name" value="Acyl-CoA_Oxase/DH_mid-dom_sf"/>
</dbReference>
<reference evidence="4 5" key="1">
    <citation type="submission" date="2018-12" db="EMBL/GenBank/DDBJ databases">
        <title>Complete Genome Sequence of Glutamicibacter creatinolyticus strain LGCM259,isolated from an abscess of a 12-year-old mare in Italy.</title>
        <authorList>
            <person name="Santos R.G."/>
            <person name="Silva A.L."/>
            <person name="Seyffert N."/>
            <person name="Castro T.L.P."/>
            <person name="Attili A.R."/>
            <person name="Rifici C."/>
            <person name="Mazzullo G."/>
            <person name="Brenig B."/>
            <person name="Venanzi F."/>
            <person name="Azevedo V."/>
        </authorList>
    </citation>
    <scope>NUCLEOTIDE SEQUENCE [LARGE SCALE GENOMIC DNA]</scope>
    <source>
        <strain evidence="4 5">LGCM 259</strain>
    </source>
</reference>
<dbReference type="PANTHER" id="PTHR43884:SF12">
    <property type="entry name" value="ISOVALERYL-COA DEHYDROGENASE, MITOCHONDRIAL-RELATED"/>
    <property type="match status" value="1"/>
</dbReference>
<dbReference type="InterPro" id="IPR009100">
    <property type="entry name" value="AcylCoA_DH/oxidase_NM_dom_sf"/>
</dbReference>
<dbReference type="Pfam" id="PF08028">
    <property type="entry name" value="Acyl-CoA_dh_2"/>
    <property type="match status" value="1"/>
</dbReference>
<dbReference type="RefSeq" id="WP_138927049.1">
    <property type="nucleotide sequence ID" value="NZ_CP034412.1"/>
</dbReference>
<keyword evidence="5" id="KW-1185">Reference proteome</keyword>
<dbReference type="GO" id="GO:0050660">
    <property type="term" value="F:flavin adenine dinucleotide binding"/>
    <property type="evidence" value="ECO:0007669"/>
    <property type="project" value="InterPro"/>
</dbReference>
<keyword evidence="1" id="KW-0560">Oxidoreductase</keyword>
<dbReference type="SUPFAM" id="SSF47203">
    <property type="entry name" value="Acyl-CoA dehydrogenase C-terminal domain-like"/>
    <property type="match status" value="1"/>
</dbReference>
<dbReference type="Gene3D" id="1.10.540.10">
    <property type="entry name" value="Acyl-CoA dehydrogenase/oxidase, N-terminal domain"/>
    <property type="match status" value="1"/>
</dbReference>
<accession>A0A5B7WZ30</accession>
<dbReference type="InterPro" id="IPR013786">
    <property type="entry name" value="AcylCoA_DH/ox_N"/>
</dbReference>
<dbReference type="InterPro" id="IPR013107">
    <property type="entry name" value="Acyl-CoA_DH_C"/>
</dbReference>
<dbReference type="Gene3D" id="2.40.110.10">
    <property type="entry name" value="Butyryl-CoA Dehydrogenase, subunit A, domain 2"/>
    <property type="match status" value="1"/>
</dbReference>
<evidence type="ECO:0000313" key="5">
    <source>
        <dbReference type="Proteomes" id="UP000307000"/>
    </source>
</evidence>
<dbReference type="PIRSF" id="PIRSF016578">
    <property type="entry name" value="HsaA"/>
    <property type="match status" value="1"/>
</dbReference>
<evidence type="ECO:0000313" key="4">
    <source>
        <dbReference type="EMBL" id="QCY48550.1"/>
    </source>
</evidence>
<dbReference type="InterPro" id="IPR036250">
    <property type="entry name" value="AcylCo_DH-like_C"/>
</dbReference>
<dbReference type="GO" id="GO:0006552">
    <property type="term" value="P:L-leucine catabolic process"/>
    <property type="evidence" value="ECO:0007669"/>
    <property type="project" value="TreeGrafter"/>
</dbReference>
<gene>
    <name evidence="4" type="ORF">GcLGCM259_2843</name>
</gene>
<dbReference type="EMBL" id="CP034412">
    <property type="protein sequence ID" value="QCY48550.1"/>
    <property type="molecule type" value="Genomic_DNA"/>
</dbReference>
<dbReference type="InterPro" id="IPR037069">
    <property type="entry name" value="AcylCoA_DH/ox_N_sf"/>
</dbReference>
<dbReference type="KEGG" id="gcr:GcLGCM259_2843"/>
<dbReference type="Gene3D" id="1.20.140.10">
    <property type="entry name" value="Butyryl-CoA Dehydrogenase, subunit A, domain 3"/>
    <property type="match status" value="1"/>
</dbReference>
<dbReference type="AlphaFoldDB" id="A0A5B7WZ30"/>
<dbReference type="GO" id="GO:0008470">
    <property type="term" value="F:3-methylbutanoyl-CoA dehydrogenase activity"/>
    <property type="evidence" value="ECO:0007669"/>
    <property type="project" value="TreeGrafter"/>
</dbReference>
<protein>
    <submittedName>
        <fullName evidence="4">Acyl-CoA dehydrogenase</fullName>
    </submittedName>
</protein>